<comment type="caution">
    <text evidence="13">The sequence shown here is derived from an EMBL/GenBank/DDBJ whole genome shotgun (WGS) entry which is preliminary data.</text>
</comment>
<dbReference type="EMBL" id="PIPQ01000001">
    <property type="protein sequence ID" value="RUO43885.1"/>
    <property type="molecule type" value="Genomic_DNA"/>
</dbReference>
<keyword evidence="8 11" id="KW-0067">ATP-binding</keyword>
<evidence type="ECO:0000256" key="4">
    <source>
        <dbReference type="ARBA" id="ARBA00022642"/>
    </source>
</evidence>
<organism evidence="13 14">
    <name type="scientific">Aliidiomarina taiwanensis</name>
    <dbReference type="NCBI Taxonomy" id="946228"/>
    <lineage>
        <taxon>Bacteria</taxon>
        <taxon>Pseudomonadati</taxon>
        <taxon>Pseudomonadota</taxon>
        <taxon>Gammaproteobacteria</taxon>
        <taxon>Alteromonadales</taxon>
        <taxon>Idiomarinaceae</taxon>
        <taxon>Aliidiomarina</taxon>
    </lineage>
</organism>
<keyword evidence="7 11" id="KW-0547">Nucleotide-binding</keyword>
<dbReference type="InterPro" id="IPR004821">
    <property type="entry name" value="Cyt_trans-like"/>
</dbReference>
<keyword evidence="6 11" id="KW-0548">Nucleotidyltransferase</keyword>
<dbReference type="NCBIfam" id="TIGR00125">
    <property type="entry name" value="cyt_tran_rel"/>
    <property type="match status" value="1"/>
</dbReference>
<evidence type="ECO:0000313" key="14">
    <source>
        <dbReference type="Proteomes" id="UP000286976"/>
    </source>
</evidence>
<sequence>MALPCCVANTPISSCPTPIQPHIMTSTKPRLAFLGGTFDPVHRGHIEPLITLADTFQWQQVHLLPTCQPPHRAQPEATNAQRLAMLEAVAARDPRLLVNDWEIRQGKPSRTHSTLSYFRDAYPDHALYFVMGMDSWVTLHTWLQWQELNQHADLVILPRPGYHASQAAPEVTQWMHQQSNIHFPQLTETNVSATALRQQLQLWQSGQPAPSNLFPETFSYIQSQKLYR</sequence>
<dbReference type="PANTHER" id="PTHR39321">
    <property type="entry name" value="NICOTINATE-NUCLEOTIDE ADENYLYLTRANSFERASE-RELATED"/>
    <property type="match status" value="1"/>
</dbReference>
<comment type="function">
    <text evidence="1 11">Catalyzes the reversible adenylation of nicotinate mononucleotide (NaMN) to nicotinic acid adenine dinucleotide (NaAD).</text>
</comment>
<evidence type="ECO:0000256" key="6">
    <source>
        <dbReference type="ARBA" id="ARBA00022695"/>
    </source>
</evidence>
<evidence type="ECO:0000256" key="5">
    <source>
        <dbReference type="ARBA" id="ARBA00022679"/>
    </source>
</evidence>
<comment type="catalytic activity">
    <reaction evidence="10 11">
        <text>nicotinate beta-D-ribonucleotide + ATP + H(+) = deamido-NAD(+) + diphosphate</text>
        <dbReference type="Rhea" id="RHEA:22860"/>
        <dbReference type="ChEBI" id="CHEBI:15378"/>
        <dbReference type="ChEBI" id="CHEBI:30616"/>
        <dbReference type="ChEBI" id="CHEBI:33019"/>
        <dbReference type="ChEBI" id="CHEBI:57502"/>
        <dbReference type="ChEBI" id="CHEBI:58437"/>
        <dbReference type="EC" id="2.7.7.18"/>
    </reaction>
</comment>
<dbReference type="PANTHER" id="PTHR39321:SF3">
    <property type="entry name" value="PHOSPHOPANTETHEINE ADENYLYLTRANSFERASE"/>
    <property type="match status" value="1"/>
</dbReference>
<dbReference type="HAMAP" id="MF_00244">
    <property type="entry name" value="NaMN_adenylyltr"/>
    <property type="match status" value="1"/>
</dbReference>
<dbReference type="NCBIfam" id="TIGR00482">
    <property type="entry name" value="nicotinate (nicotinamide) nucleotide adenylyltransferase"/>
    <property type="match status" value="1"/>
</dbReference>
<dbReference type="GO" id="GO:0005524">
    <property type="term" value="F:ATP binding"/>
    <property type="evidence" value="ECO:0007669"/>
    <property type="project" value="UniProtKB-KW"/>
</dbReference>
<evidence type="ECO:0000256" key="8">
    <source>
        <dbReference type="ARBA" id="ARBA00022840"/>
    </source>
</evidence>
<dbReference type="GO" id="GO:0004515">
    <property type="term" value="F:nicotinate-nucleotide adenylyltransferase activity"/>
    <property type="evidence" value="ECO:0007669"/>
    <property type="project" value="UniProtKB-UniRule"/>
</dbReference>
<keyword evidence="4 11" id="KW-0662">Pyridine nucleotide biosynthesis</keyword>
<evidence type="ECO:0000256" key="2">
    <source>
        <dbReference type="ARBA" id="ARBA00005019"/>
    </source>
</evidence>
<evidence type="ECO:0000256" key="1">
    <source>
        <dbReference type="ARBA" id="ARBA00002324"/>
    </source>
</evidence>
<gene>
    <name evidence="11 13" type="primary">nadD</name>
    <name evidence="13" type="ORF">CWE15_01445</name>
</gene>
<evidence type="ECO:0000313" key="13">
    <source>
        <dbReference type="EMBL" id="RUO43885.1"/>
    </source>
</evidence>
<keyword evidence="14" id="KW-1185">Reference proteome</keyword>
<accession>A0A432X8Y3</accession>
<evidence type="ECO:0000256" key="3">
    <source>
        <dbReference type="ARBA" id="ARBA00009014"/>
    </source>
</evidence>
<dbReference type="InterPro" id="IPR005248">
    <property type="entry name" value="NadD/NMNAT"/>
</dbReference>
<feature type="domain" description="Cytidyltransferase-like" evidence="12">
    <location>
        <begin position="34"/>
        <end position="198"/>
    </location>
</feature>
<evidence type="ECO:0000256" key="10">
    <source>
        <dbReference type="ARBA" id="ARBA00048721"/>
    </source>
</evidence>
<reference evidence="13 14" key="1">
    <citation type="journal article" date="2011" name="Front. Microbiol.">
        <title>Genomic signatures of strain selection and enhancement in Bacillus atrophaeus var. globigii, a historical biowarfare simulant.</title>
        <authorList>
            <person name="Gibbons H.S."/>
            <person name="Broomall S.M."/>
            <person name="McNew L.A."/>
            <person name="Daligault H."/>
            <person name="Chapman C."/>
            <person name="Bruce D."/>
            <person name="Karavis M."/>
            <person name="Krepps M."/>
            <person name="McGregor P.A."/>
            <person name="Hong C."/>
            <person name="Park K.H."/>
            <person name="Akmal A."/>
            <person name="Feldman A."/>
            <person name="Lin J.S."/>
            <person name="Chang W.E."/>
            <person name="Higgs B.W."/>
            <person name="Demirev P."/>
            <person name="Lindquist J."/>
            <person name="Liem A."/>
            <person name="Fochler E."/>
            <person name="Read T.D."/>
            <person name="Tapia R."/>
            <person name="Johnson S."/>
            <person name="Bishop-Lilly K.A."/>
            <person name="Detter C."/>
            <person name="Han C."/>
            <person name="Sozhamannan S."/>
            <person name="Rosenzweig C.N."/>
            <person name="Skowronski E.W."/>
        </authorList>
    </citation>
    <scope>NUCLEOTIDE SEQUENCE [LARGE SCALE GENOMIC DNA]</scope>
    <source>
        <strain evidence="13 14">AIT1</strain>
    </source>
</reference>
<keyword evidence="5 11" id="KW-0808">Transferase</keyword>
<dbReference type="Proteomes" id="UP000286976">
    <property type="component" value="Unassembled WGS sequence"/>
</dbReference>
<dbReference type="GO" id="GO:0009435">
    <property type="term" value="P:NAD+ biosynthetic process"/>
    <property type="evidence" value="ECO:0007669"/>
    <property type="project" value="UniProtKB-UniRule"/>
</dbReference>
<evidence type="ECO:0000259" key="12">
    <source>
        <dbReference type="Pfam" id="PF01467"/>
    </source>
</evidence>
<dbReference type="Pfam" id="PF01467">
    <property type="entry name" value="CTP_transf_like"/>
    <property type="match status" value="1"/>
</dbReference>
<proteinExistence type="inferred from homology"/>
<dbReference type="CDD" id="cd02165">
    <property type="entry name" value="NMNAT"/>
    <property type="match status" value="1"/>
</dbReference>
<comment type="pathway">
    <text evidence="2 11">Cofactor biosynthesis; NAD(+) biosynthesis; deamido-NAD(+) from nicotinate D-ribonucleotide: step 1/1.</text>
</comment>
<dbReference type="Gene3D" id="3.40.50.620">
    <property type="entry name" value="HUPs"/>
    <property type="match status" value="1"/>
</dbReference>
<comment type="similarity">
    <text evidence="3 11">Belongs to the NadD family.</text>
</comment>
<evidence type="ECO:0000256" key="11">
    <source>
        <dbReference type="HAMAP-Rule" id="MF_00244"/>
    </source>
</evidence>
<evidence type="ECO:0000256" key="7">
    <source>
        <dbReference type="ARBA" id="ARBA00022741"/>
    </source>
</evidence>
<dbReference type="EC" id="2.7.7.18" evidence="11"/>
<protein>
    <recommendedName>
        <fullName evidence="11">Probable nicotinate-nucleotide adenylyltransferase</fullName>
        <ecNumber evidence="11">2.7.7.18</ecNumber>
    </recommendedName>
    <alternativeName>
        <fullName evidence="11">Deamido-NAD(+) diphosphorylase</fullName>
    </alternativeName>
    <alternativeName>
        <fullName evidence="11">Deamido-NAD(+) pyrophosphorylase</fullName>
    </alternativeName>
    <alternativeName>
        <fullName evidence="11">Nicotinate mononucleotide adenylyltransferase</fullName>
        <shortName evidence="11">NaMN adenylyltransferase</shortName>
    </alternativeName>
</protein>
<name>A0A432X8Y3_9GAMM</name>
<dbReference type="UniPathway" id="UPA00253">
    <property type="reaction ID" value="UER00332"/>
</dbReference>
<keyword evidence="9 11" id="KW-0520">NAD</keyword>
<evidence type="ECO:0000256" key="9">
    <source>
        <dbReference type="ARBA" id="ARBA00023027"/>
    </source>
</evidence>
<dbReference type="AlphaFoldDB" id="A0A432X8Y3"/>
<dbReference type="SUPFAM" id="SSF52374">
    <property type="entry name" value="Nucleotidylyl transferase"/>
    <property type="match status" value="1"/>
</dbReference>
<dbReference type="InterPro" id="IPR014729">
    <property type="entry name" value="Rossmann-like_a/b/a_fold"/>
</dbReference>